<keyword evidence="5 7" id="KW-0648">Protein biosynthesis</keyword>
<dbReference type="GeneID" id="56591354"/>
<feature type="region of interest" description="Aspartate" evidence="7">
    <location>
        <begin position="196"/>
        <end position="199"/>
    </location>
</feature>
<dbReference type="Pfam" id="PF02938">
    <property type="entry name" value="GAD"/>
    <property type="match status" value="1"/>
</dbReference>
<evidence type="ECO:0000259" key="8">
    <source>
        <dbReference type="PROSITE" id="PS50862"/>
    </source>
</evidence>
<feature type="site" description="Important for tRNA non-discrimination" evidence="7">
    <location>
        <position position="30"/>
    </location>
</feature>
<evidence type="ECO:0000256" key="7">
    <source>
        <dbReference type="HAMAP-Rule" id="MF_00044"/>
    </source>
</evidence>
<dbReference type="PANTHER" id="PTHR22594">
    <property type="entry name" value="ASPARTYL/LYSYL-TRNA SYNTHETASE"/>
    <property type="match status" value="1"/>
</dbReference>
<dbReference type="InterPro" id="IPR047089">
    <property type="entry name" value="Asp-tRNA-ligase_1_N"/>
</dbReference>
<feature type="binding site" evidence="7">
    <location>
        <begin position="218"/>
        <end position="220"/>
    </location>
    <ligand>
        <name>ATP</name>
        <dbReference type="ChEBI" id="CHEBI:30616"/>
    </ligand>
</feature>
<dbReference type="eggNOG" id="COG0173">
    <property type="taxonomic scope" value="Bacteria"/>
</dbReference>
<dbReference type="PATRIC" id="fig|123899.6.peg.1332"/>
<proteinExistence type="inferred from homology"/>
<dbReference type="EMBL" id="LT546645">
    <property type="protein sequence ID" value="SAI68618.1"/>
    <property type="molecule type" value="Genomic_DNA"/>
</dbReference>
<keyword evidence="3 7" id="KW-0547">Nucleotide-binding</keyword>
<dbReference type="AlphaFoldDB" id="A0A157RS90"/>
<dbReference type="InterPro" id="IPR004524">
    <property type="entry name" value="Asp-tRNA-ligase_1"/>
</dbReference>
<dbReference type="GO" id="GO:0006422">
    <property type="term" value="P:aspartyl-tRNA aminoacylation"/>
    <property type="evidence" value="ECO:0007669"/>
    <property type="project" value="UniProtKB-UniRule"/>
</dbReference>
<keyword evidence="4 7" id="KW-0067">ATP-binding</keyword>
<evidence type="ECO:0000256" key="4">
    <source>
        <dbReference type="ARBA" id="ARBA00022840"/>
    </source>
</evidence>
<accession>A0A157RS90</accession>
<dbReference type="RefSeq" id="WP_033535194.1">
    <property type="nucleotide sequence ID" value="NZ_CP016340.1"/>
</dbReference>
<dbReference type="NCBIfam" id="NF001750">
    <property type="entry name" value="PRK00476.1"/>
    <property type="match status" value="1"/>
</dbReference>
<dbReference type="OrthoDB" id="9802326at2"/>
<evidence type="ECO:0000313" key="10">
    <source>
        <dbReference type="Proteomes" id="UP000076825"/>
    </source>
</evidence>
<feature type="binding site" evidence="7">
    <location>
        <position position="455"/>
    </location>
    <ligand>
        <name>L-aspartate</name>
        <dbReference type="ChEBI" id="CHEBI:29991"/>
    </ligand>
</feature>
<dbReference type="Proteomes" id="UP000076825">
    <property type="component" value="Chromosome 1"/>
</dbReference>
<feature type="binding site" evidence="7">
    <location>
        <position position="227"/>
    </location>
    <ligand>
        <name>ATP</name>
        <dbReference type="ChEBI" id="CHEBI:30616"/>
    </ligand>
</feature>
<organism evidence="9 10">
    <name type="scientific">Bordetella trematum</name>
    <dbReference type="NCBI Taxonomy" id="123899"/>
    <lineage>
        <taxon>Bacteria</taxon>
        <taxon>Pseudomonadati</taxon>
        <taxon>Pseudomonadota</taxon>
        <taxon>Betaproteobacteria</taxon>
        <taxon>Burkholderiales</taxon>
        <taxon>Alcaligenaceae</taxon>
        <taxon>Bordetella</taxon>
    </lineage>
</organism>
<dbReference type="GO" id="GO:0050560">
    <property type="term" value="F:aspartate-tRNA(Asn) ligase activity"/>
    <property type="evidence" value="ECO:0007669"/>
    <property type="project" value="UniProtKB-EC"/>
</dbReference>
<dbReference type="EC" id="6.1.1.23" evidence="7"/>
<comment type="function">
    <text evidence="7">Aspartyl-tRNA synthetase with relaxed tRNA specificity since it is able to aspartylate not only its cognate tRNA(Asp) but also tRNA(Asn). Reaction proceeds in two steps: L-aspartate is first activated by ATP to form Asp-AMP and then transferred to the acceptor end of tRNA(Asp/Asn).</text>
</comment>
<dbReference type="InterPro" id="IPR012340">
    <property type="entry name" value="NA-bd_OB-fold"/>
</dbReference>
<evidence type="ECO:0000256" key="6">
    <source>
        <dbReference type="ARBA" id="ARBA00023146"/>
    </source>
</evidence>
<dbReference type="GO" id="GO:0005737">
    <property type="term" value="C:cytoplasm"/>
    <property type="evidence" value="ECO:0007669"/>
    <property type="project" value="UniProtKB-SubCell"/>
</dbReference>
<name>A0A157RS90_9BORD</name>
<dbReference type="Gene3D" id="2.40.50.140">
    <property type="entry name" value="Nucleic acid-binding proteins"/>
    <property type="match status" value="1"/>
</dbReference>
<dbReference type="CDD" id="cd00777">
    <property type="entry name" value="AspRS_core"/>
    <property type="match status" value="1"/>
</dbReference>
<evidence type="ECO:0000256" key="3">
    <source>
        <dbReference type="ARBA" id="ARBA00022741"/>
    </source>
</evidence>
<dbReference type="NCBIfam" id="TIGR00459">
    <property type="entry name" value="aspS_bact"/>
    <property type="match status" value="1"/>
</dbReference>
<dbReference type="KEGG" id="btrm:SAMEA390648701354"/>
<dbReference type="GO" id="GO:0004815">
    <property type="term" value="F:aspartate-tRNA ligase activity"/>
    <property type="evidence" value="ECO:0007669"/>
    <property type="project" value="UniProtKB-UniRule"/>
</dbReference>
<keyword evidence="2 7" id="KW-0436">Ligase</keyword>
<comment type="similarity">
    <text evidence="1 7">Belongs to the class-II aminoacyl-tRNA synthetase family. Type 1 subfamily.</text>
</comment>
<dbReference type="PRINTS" id="PR01042">
    <property type="entry name" value="TRNASYNTHASP"/>
</dbReference>
<evidence type="ECO:0000256" key="2">
    <source>
        <dbReference type="ARBA" id="ARBA00022598"/>
    </source>
</evidence>
<dbReference type="GO" id="GO:0003676">
    <property type="term" value="F:nucleic acid binding"/>
    <property type="evidence" value="ECO:0007669"/>
    <property type="project" value="InterPro"/>
</dbReference>
<evidence type="ECO:0000256" key="1">
    <source>
        <dbReference type="ARBA" id="ARBA00006303"/>
    </source>
</evidence>
<feature type="binding site" evidence="7">
    <location>
        <position position="172"/>
    </location>
    <ligand>
        <name>L-aspartate</name>
        <dbReference type="ChEBI" id="CHEBI:29991"/>
    </ligand>
</feature>
<evidence type="ECO:0000313" key="9">
    <source>
        <dbReference type="EMBL" id="SAI68618.1"/>
    </source>
</evidence>
<gene>
    <name evidence="7 9" type="primary">aspS</name>
    <name evidence="9" type="ORF">SAMEA3906487_01354</name>
</gene>
<dbReference type="SUPFAM" id="SSF50249">
    <property type="entry name" value="Nucleic acid-binding proteins"/>
    <property type="match status" value="1"/>
</dbReference>
<dbReference type="InterPro" id="IPR045864">
    <property type="entry name" value="aa-tRNA-synth_II/BPL/LPL"/>
</dbReference>
<dbReference type="Pfam" id="PF01336">
    <property type="entry name" value="tRNA_anti-codon"/>
    <property type="match status" value="1"/>
</dbReference>
<feature type="binding site" evidence="7">
    <location>
        <position position="489"/>
    </location>
    <ligand>
        <name>ATP</name>
        <dbReference type="ChEBI" id="CHEBI:30616"/>
    </ligand>
</feature>
<reference evidence="9 10" key="1">
    <citation type="submission" date="2016-04" db="EMBL/GenBank/DDBJ databases">
        <authorList>
            <consortium name="Pathogen Informatics"/>
        </authorList>
    </citation>
    <scope>NUCLEOTIDE SEQUENCE [LARGE SCALE GENOMIC DNA]</scope>
    <source>
        <strain evidence="9 10">H044680328</strain>
    </source>
</reference>
<dbReference type="InterPro" id="IPR006195">
    <property type="entry name" value="aa-tRNA-synth_II"/>
</dbReference>
<comment type="catalytic activity">
    <reaction evidence="7">
        <text>tRNA(Asx) + L-aspartate + ATP = L-aspartyl-tRNA(Asx) + AMP + diphosphate</text>
        <dbReference type="Rhea" id="RHEA:18349"/>
        <dbReference type="Rhea" id="RHEA-COMP:9710"/>
        <dbReference type="Rhea" id="RHEA-COMP:9711"/>
        <dbReference type="ChEBI" id="CHEBI:29991"/>
        <dbReference type="ChEBI" id="CHEBI:30616"/>
        <dbReference type="ChEBI" id="CHEBI:33019"/>
        <dbReference type="ChEBI" id="CHEBI:78442"/>
        <dbReference type="ChEBI" id="CHEBI:78516"/>
        <dbReference type="ChEBI" id="CHEBI:456215"/>
        <dbReference type="EC" id="6.1.1.23"/>
    </reaction>
</comment>
<dbReference type="InterPro" id="IPR004115">
    <property type="entry name" value="GAD-like_sf"/>
</dbReference>
<feature type="domain" description="Aminoacyl-transfer RNA synthetases class-II family profile" evidence="8">
    <location>
        <begin position="149"/>
        <end position="562"/>
    </location>
</feature>
<dbReference type="InterPro" id="IPR004364">
    <property type="entry name" value="Aa-tRNA-synt_II"/>
</dbReference>
<dbReference type="Pfam" id="PF00152">
    <property type="entry name" value="tRNA-synt_2"/>
    <property type="match status" value="1"/>
</dbReference>
<dbReference type="SUPFAM" id="SSF55261">
    <property type="entry name" value="GAD domain-like"/>
    <property type="match status" value="1"/>
</dbReference>
<keyword evidence="10" id="KW-1185">Reference proteome</keyword>
<feature type="binding site" evidence="7">
    <location>
        <position position="496"/>
    </location>
    <ligand>
        <name>L-aspartate</name>
        <dbReference type="ChEBI" id="CHEBI:29991"/>
    </ligand>
</feature>
<dbReference type="InterPro" id="IPR002312">
    <property type="entry name" value="Asp/Asn-tRNA-synth_IIb"/>
</dbReference>
<feature type="binding site" evidence="7">
    <location>
        <begin position="541"/>
        <end position="544"/>
    </location>
    <ligand>
        <name>ATP</name>
        <dbReference type="ChEBI" id="CHEBI:30616"/>
    </ligand>
</feature>
<dbReference type="PROSITE" id="PS50862">
    <property type="entry name" value="AA_TRNA_LIGASE_II"/>
    <property type="match status" value="1"/>
</dbReference>
<dbReference type="GO" id="GO:0005524">
    <property type="term" value="F:ATP binding"/>
    <property type="evidence" value="ECO:0007669"/>
    <property type="project" value="UniProtKB-UniRule"/>
</dbReference>
<comment type="subunit">
    <text evidence="7">Homodimer.</text>
</comment>
<comment type="subcellular location">
    <subcellularLocation>
        <location evidence="7">Cytoplasm</location>
    </subcellularLocation>
</comment>
<keyword evidence="7" id="KW-0963">Cytoplasm</keyword>
<dbReference type="CDD" id="cd04317">
    <property type="entry name" value="EcAspRS_like_N"/>
    <property type="match status" value="1"/>
</dbReference>
<evidence type="ECO:0000256" key="5">
    <source>
        <dbReference type="ARBA" id="ARBA00022917"/>
    </source>
</evidence>
<dbReference type="InterPro" id="IPR047090">
    <property type="entry name" value="AspRS_core"/>
</dbReference>
<keyword evidence="6 7" id="KW-0030">Aminoacyl-tRNA synthetase</keyword>
<dbReference type="SUPFAM" id="SSF55681">
    <property type="entry name" value="Class II aaRS and biotin synthetases"/>
    <property type="match status" value="1"/>
</dbReference>
<feature type="binding site" evidence="7">
    <location>
        <position position="218"/>
    </location>
    <ligand>
        <name>L-aspartate</name>
        <dbReference type="ChEBI" id="CHEBI:29991"/>
    </ligand>
</feature>
<dbReference type="Gene3D" id="3.30.1360.30">
    <property type="entry name" value="GAD-like domain"/>
    <property type="match status" value="1"/>
</dbReference>
<dbReference type="Gene3D" id="3.30.930.10">
    <property type="entry name" value="Bira Bifunctional Protein, Domain 2"/>
    <property type="match status" value="1"/>
</dbReference>
<dbReference type="InterPro" id="IPR004365">
    <property type="entry name" value="NA-bd_OB_tRNA"/>
</dbReference>
<dbReference type="InterPro" id="IPR029351">
    <property type="entry name" value="GAD_dom"/>
</dbReference>
<dbReference type="PANTHER" id="PTHR22594:SF5">
    <property type="entry name" value="ASPARTATE--TRNA LIGASE, MITOCHONDRIAL"/>
    <property type="match status" value="1"/>
</dbReference>
<feature type="site" description="Important for tRNA non-discrimination" evidence="7">
    <location>
        <position position="81"/>
    </location>
</feature>
<protein>
    <recommendedName>
        <fullName evidence="7">Aspartate--tRNA(Asp/Asn) ligase</fullName>
        <ecNumber evidence="7">6.1.1.23</ecNumber>
    </recommendedName>
    <alternativeName>
        <fullName evidence="7">Aspartyl-tRNA synthetase</fullName>
        <shortName evidence="7">AspRS</shortName>
    </alternativeName>
    <alternativeName>
        <fullName evidence="7">Non-discriminating aspartyl-tRNA synthetase</fullName>
        <shortName evidence="7">ND-AspRS</shortName>
    </alternativeName>
</protein>
<dbReference type="STRING" id="123899.SAMEA3906487_01354"/>
<sequence length="596" mass="67217">MRTCYTGQVCRDHLGQTVTLYGWVNRRRDHGGVIFIDLRDRAGLAQIVFDPDNAPAFATAERLRNEFCVRVTGLVRERPAGTTNAELASGEIEVLCREVEILNASVTPPFQLDDDNLSETTRLTHRVLDLRRPQMQRNLMLRYRVSIEVRKFLDELGFIDIETPMLTKSTPEGARDYLVPSRVNAGHFFALPQSPQLFKQMLMVSGFDRYYQITKCFRDEDLRADRQPEFTQIDCETSFLTEEEIRAVFESMIRHVFKVVQDVDLDETFPIMSWTEAMARYGSDKPDLRVNLEFTDVTDVMRDVDFKVFASAATTPGSRVVALRVPGGAELSRSEIDSYTQFVGIYGAKGLAYIKVNEAGRGREGLQSPIVKNLHDAALAELIQRTGAQDGDIIFFGADRAKIVNDAIGALRVKIGHSEFGKKAGLFTGGWRPLWVVDFPMFEYDEEDDRYVAAHHPFTSPKDGHEDFLETDPSKAYAKAYDMVLNGWEIGGGSVRIHREEVQSKVFRALKIGAEEAREKFGFLLDALQYGAPPHGGIAFGLDRIVTMMTGAESIRDVIAFPKTQRAQCLLTQAPSAVDEKQLRELHIRLRNAEVK</sequence>
<dbReference type="HAMAP" id="MF_00044">
    <property type="entry name" value="Asp_tRNA_synth_type1"/>
    <property type="match status" value="1"/>
</dbReference>